<protein>
    <recommendedName>
        <fullName evidence="1">ATP-dependent DNA helicase</fullName>
        <ecNumber evidence="1">5.6.2.3</ecNumber>
    </recommendedName>
</protein>
<comment type="similarity">
    <text evidence="1">Belongs to the helicase family.</text>
</comment>
<organism evidence="4 5">
    <name type="scientific">Brassica oleracea var. oleracea</name>
    <dbReference type="NCBI Taxonomy" id="109376"/>
    <lineage>
        <taxon>Eukaryota</taxon>
        <taxon>Viridiplantae</taxon>
        <taxon>Streptophyta</taxon>
        <taxon>Embryophyta</taxon>
        <taxon>Tracheophyta</taxon>
        <taxon>Spermatophyta</taxon>
        <taxon>Magnoliopsida</taxon>
        <taxon>eudicotyledons</taxon>
        <taxon>Gunneridae</taxon>
        <taxon>Pentapetalae</taxon>
        <taxon>rosids</taxon>
        <taxon>malvids</taxon>
        <taxon>Brassicales</taxon>
        <taxon>Brassicaceae</taxon>
        <taxon>Brassiceae</taxon>
        <taxon>Brassica</taxon>
    </lineage>
</organism>
<dbReference type="GO" id="GO:0043139">
    <property type="term" value="F:5'-3' DNA helicase activity"/>
    <property type="evidence" value="ECO:0007669"/>
    <property type="project" value="UniProtKB-EC"/>
</dbReference>
<dbReference type="GO" id="GO:0006281">
    <property type="term" value="P:DNA repair"/>
    <property type="evidence" value="ECO:0007669"/>
    <property type="project" value="UniProtKB-KW"/>
</dbReference>
<dbReference type="Gramene" id="Bo3g120850.1">
    <property type="protein sequence ID" value="Bo3g120850.1"/>
    <property type="gene ID" value="Bo3g120850"/>
</dbReference>
<name>A0A0D3BGQ9_BRAOL</name>
<dbReference type="OMA" id="VIEMIYH"/>
<keyword evidence="1" id="KW-0227">DNA damage</keyword>
<dbReference type="EC" id="5.6.2.3" evidence="1"/>
<keyword evidence="5" id="KW-1185">Reference proteome</keyword>
<dbReference type="GO" id="GO:0000723">
    <property type="term" value="P:telomere maintenance"/>
    <property type="evidence" value="ECO:0007669"/>
    <property type="project" value="InterPro"/>
</dbReference>
<dbReference type="GO" id="GO:0006310">
    <property type="term" value="P:DNA recombination"/>
    <property type="evidence" value="ECO:0007669"/>
    <property type="project" value="UniProtKB-KW"/>
</dbReference>
<comment type="catalytic activity">
    <reaction evidence="1">
        <text>ATP + H2O = ADP + phosphate + H(+)</text>
        <dbReference type="Rhea" id="RHEA:13065"/>
        <dbReference type="ChEBI" id="CHEBI:15377"/>
        <dbReference type="ChEBI" id="CHEBI:15378"/>
        <dbReference type="ChEBI" id="CHEBI:30616"/>
        <dbReference type="ChEBI" id="CHEBI:43474"/>
        <dbReference type="ChEBI" id="CHEBI:456216"/>
        <dbReference type="EC" id="5.6.2.3"/>
    </reaction>
</comment>
<comment type="cofactor">
    <cofactor evidence="1">
        <name>Mg(2+)</name>
        <dbReference type="ChEBI" id="CHEBI:18420"/>
    </cofactor>
</comment>
<dbReference type="AlphaFoldDB" id="A0A0D3BGQ9"/>
<evidence type="ECO:0000259" key="3">
    <source>
        <dbReference type="Pfam" id="PF21530"/>
    </source>
</evidence>
<dbReference type="InterPro" id="IPR049163">
    <property type="entry name" value="Pif1-like_2B_dom"/>
</dbReference>
<dbReference type="InterPro" id="IPR010285">
    <property type="entry name" value="DNA_helicase_pif1-like_DEAD"/>
</dbReference>
<dbReference type="InterPro" id="IPR027417">
    <property type="entry name" value="P-loop_NTPase"/>
</dbReference>
<feature type="domain" description="DNA helicase Pif1-like DEAD-box helicase" evidence="2">
    <location>
        <begin position="350"/>
        <end position="425"/>
    </location>
</feature>
<feature type="domain" description="DNA helicase Pif1-like 2B" evidence="3">
    <location>
        <begin position="452"/>
        <end position="492"/>
    </location>
</feature>
<accession>A0A0D3BGQ9</accession>
<keyword evidence="1" id="KW-0234">DNA repair</keyword>
<keyword evidence="1" id="KW-0547">Nucleotide-binding</keyword>
<keyword evidence="1" id="KW-0067">ATP-binding</keyword>
<evidence type="ECO:0000259" key="2">
    <source>
        <dbReference type="Pfam" id="PF05970"/>
    </source>
</evidence>
<dbReference type="STRING" id="109376.A0A0D3BGQ9"/>
<keyword evidence="1" id="KW-0347">Helicase</keyword>
<evidence type="ECO:0000313" key="4">
    <source>
        <dbReference type="EnsemblPlants" id="Bo3g120850.1"/>
    </source>
</evidence>
<proteinExistence type="inferred from homology"/>
<dbReference type="Gene3D" id="3.40.50.300">
    <property type="entry name" value="P-loop containing nucleotide triphosphate hydrolases"/>
    <property type="match status" value="1"/>
</dbReference>
<dbReference type="eggNOG" id="KOG0987">
    <property type="taxonomic scope" value="Eukaryota"/>
</dbReference>
<dbReference type="Pfam" id="PF21530">
    <property type="entry name" value="Pif1_2B_dom"/>
    <property type="match status" value="1"/>
</dbReference>
<dbReference type="EnsemblPlants" id="Bo3g120850.1">
    <property type="protein sequence ID" value="Bo3g120850.1"/>
    <property type="gene ID" value="Bo3g120850"/>
</dbReference>
<dbReference type="HOGENOM" id="CLU_001324_12_3_1"/>
<dbReference type="PANTHER" id="PTHR10492">
    <property type="match status" value="1"/>
</dbReference>
<dbReference type="Pfam" id="PF05970">
    <property type="entry name" value="PIF1"/>
    <property type="match status" value="1"/>
</dbReference>
<reference evidence="4" key="2">
    <citation type="submission" date="2015-03" db="UniProtKB">
        <authorList>
            <consortium name="EnsemblPlants"/>
        </authorList>
    </citation>
    <scope>IDENTIFICATION</scope>
</reference>
<dbReference type="GO" id="GO:0016887">
    <property type="term" value="F:ATP hydrolysis activity"/>
    <property type="evidence" value="ECO:0007669"/>
    <property type="project" value="RHEA"/>
</dbReference>
<dbReference type="Proteomes" id="UP000032141">
    <property type="component" value="Chromosome C3"/>
</dbReference>
<sequence length="492" mass="56009">MWYGERLDRKTRTKKNPIFSLCCGQGQVKLPMLRESPLVIKQLLYGKDEKSRYYHKNLRALNMLFSFTSLGGKVDRSIPNGVGPKTFTLQGENYHLMGSMKPDLGDSAKFSQLYIVDIESEVDDRDSIKVKKQARRKQIIEDIIKVLDDVNPYVKQFRQARERLSMEPNEKFHMRIVSNREKDEWTYDTPTASEVSALILGDFNLEMDRRDIVLQEKQTRCYDSIKQAENGGKVDMNDQGARFVLHASFTGSPRYMKNNYLDAIAIYLTDNEILGKTVAWLCLSDAEKKEGSLMEIEKILKSNGTSLSNWKKMAKPFRDVTDSQNVLILDELSYNREEFREEHDKDILKMTDEQRKIYEEIIDAVIGKRGGVFFVYGLGGTGKTFLWRLLFAAIRSRGEIVLNVASSGITSLLLQGGRTAHSRFGEERIYLSSGSIDPSDTRSVNDQALTSDFLNSIKASGLPNHNLRLKIGSPVMLLRNIDHVGGLMNGTR</sequence>
<keyword evidence="1" id="KW-0378">Hydrolase</keyword>
<evidence type="ECO:0000313" key="5">
    <source>
        <dbReference type="Proteomes" id="UP000032141"/>
    </source>
</evidence>
<keyword evidence="1" id="KW-0233">DNA recombination</keyword>
<dbReference type="PANTHER" id="PTHR10492:SF101">
    <property type="entry name" value="ATP-DEPENDENT DNA HELICASE"/>
    <property type="match status" value="1"/>
</dbReference>
<dbReference type="GO" id="GO:0005524">
    <property type="term" value="F:ATP binding"/>
    <property type="evidence" value="ECO:0007669"/>
    <property type="project" value="UniProtKB-KW"/>
</dbReference>
<evidence type="ECO:0000256" key="1">
    <source>
        <dbReference type="RuleBase" id="RU363044"/>
    </source>
</evidence>
<reference evidence="4 5" key="1">
    <citation type="journal article" date="2014" name="Genome Biol.">
        <title>Transcriptome and methylome profiling reveals relics of genome dominance in the mesopolyploid Brassica oleracea.</title>
        <authorList>
            <person name="Parkin I.A."/>
            <person name="Koh C."/>
            <person name="Tang H."/>
            <person name="Robinson S.J."/>
            <person name="Kagale S."/>
            <person name="Clarke W.E."/>
            <person name="Town C.D."/>
            <person name="Nixon J."/>
            <person name="Krishnakumar V."/>
            <person name="Bidwell S.L."/>
            <person name="Denoeud F."/>
            <person name="Belcram H."/>
            <person name="Links M.G."/>
            <person name="Just J."/>
            <person name="Clarke C."/>
            <person name="Bender T."/>
            <person name="Huebert T."/>
            <person name="Mason A.S."/>
            <person name="Pires J.C."/>
            <person name="Barker G."/>
            <person name="Moore J."/>
            <person name="Walley P.G."/>
            <person name="Manoli S."/>
            <person name="Batley J."/>
            <person name="Edwards D."/>
            <person name="Nelson M.N."/>
            <person name="Wang X."/>
            <person name="Paterson A.H."/>
            <person name="King G."/>
            <person name="Bancroft I."/>
            <person name="Chalhoub B."/>
            <person name="Sharpe A.G."/>
        </authorList>
    </citation>
    <scope>NUCLEOTIDE SEQUENCE</scope>
    <source>
        <strain evidence="4 5">cv. TO1000</strain>
    </source>
</reference>
<dbReference type="SUPFAM" id="SSF52540">
    <property type="entry name" value="P-loop containing nucleoside triphosphate hydrolases"/>
    <property type="match status" value="1"/>
</dbReference>